<keyword evidence="2 5" id="KW-0328">Glycosyltransferase</keyword>
<reference evidence="5" key="2">
    <citation type="submission" date="2016-08" db="EMBL/GenBank/DDBJ databases">
        <title>Klebsiella loci capsule.</title>
        <authorList>
            <person name="Holt K.E."/>
            <person name="Thomson N.R."/>
        </authorList>
    </citation>
    <scope>NUCLEOTIDE SEQUENCE</scope>
    <source>
        <strain evidence="5">137</strain>
    </source>
</reference>
<dbReference type="AlphaFoldDB" id="A0A1C3T0C8"/>
<dbReference type="PANTHER" id="PTHR12526:SF640">
    <property type="entry name" value="COLANIC ACID BIOSYNTHESIS GLYCOSYLTRANSFERASE WCAL-RELATED"/>
    <property type="match status" value="1"/>
</dbReference>
<organism evidence="5">
    <name type="scientific">Klebsiella pneumoniae</name>
    <dbReference type="NCBI Taxonomy" id="573"/>
    <lineage>
        <taxon>Bacteria</taxon>
        <taxon>Pseudomonadati</taxon>
        <taxon>Pseudomonadota</taxon>
        <taxon>Gammaproteobacteria</taxon>
        <taxon>Enterobacterales</taxon>
        <taxon>Enterobacteriaceae</taxon>
        <taxon>Klebsiella/Raoultella group</taxon>
        <taxon>Klebsiella</taxon>
        <taxon>Klebsiella pneumoniae complex</taxon>
    </lineage>
</organism>
<keyword evidence="3 5" id="KW-0808">Transferase</keyword>
<dbReference type="Pfam" id="PF00534">
    <property type="entry name" value="Glycos_transf_1"/>
    <property type="match status" value="1"/>
</dbReference>
<dbReference type="PANTHER" id="PTHR12526">
    <property type="entry name" value="GLYCOSYLTRANSFERASE"/>
    <property type="match status" value="1"/>
</dbReference>
<dbReference type="EC" id="2.4.1.57" evidence="5"/>
<accession>A0A1C3T0C8</accession>
<evidence type="ECO:0000256" key="1">
    <source>
        <dbReference type="ARBA" id="ARBA00009481"/>
    </source>
</evidence>
<feature type="domain" description="Glycosyl transferase family 1" evidence="4">
    <location>
        <begin position="215"/>
        <end position="375"/>
    </location>
</feature>
<dbReference type="GO" id="GO:1901135">
    <property type="term" value="P:carbohydrate derivative metabolic process"/>
    <property type="evidence" value="ECO:0007669"/>
    <property type="project" value="UniProtKB-ARBA"/>
</dbReference>
<reference evidence="5" key="1">
    <citation type="submission" date="2016-07" db="EMBL/GenBank/DDBJ databases">
        <authorList>
            <person name="Informatics P."/>
        </authorList>
    </citation>
    <scope>NUCLEOTIDE SEQUENCE</scope>
    <source>
        <strain evidence="5">137</strain>
    </source>
</reference>
<evidence type="ECO:0000313" key="5">
    <source>
        <dbReference type="EMBL" id="SCA96120.1"/>
    </source>
</evidence>
<dbReference type="SUPFAM" id="SSF53756">
    <property type="entry name" value="UDP-Glycosyltransferase/glycogen phosphorylase"/>
    <property type="match status" value="1"/>
</dbReference>
<comment type="similarity">
    <text evidence="1">Belongs to the glycosyltransferase group 1 family. Glycosyltransferase 4 subfamily.</text>
</comment>
<evidence type="ECO:0000259" key="4">
    <source>
        <dbReference type="Pfam" id="PF00534"/>
    </source>
</evidence>
<dbReference type="RefSeq" id="WP_065518759.1">
    <property type="nucleotide sequence ID" value="NZ_CP050826.1"/>
</dbReference>
<dbReference type="EMBL" id="LT603722">
    <property type="protein sequence ID" value="SCA96120.1"/>
    <property type="molecule type" value="Genomic_DNA"/>
</dbReference>
<evidence type="ECO:0000256" key="3">
    <source>
        <dbReference type="ARBA" id="ARBA00022679"/>
    </source>
</evidence>
<protein>
    <submittedName>
        <fullName evidence="5">GDP-mannose-dependent alpha-(1-6)-phosphatidylinositol monomannoside mannosyltransferase</fullName>
        <ecNumber evidence="5">2.4.1.57</ecNumber>
    </submittedName>
</protein>
<sequence length="407" mass="45900">MKISFFCIKFPIASETFVLNQVISFMKMGYDVNIISIFPGDMEKIHEDFETYKVASKTTYIFKTDNRDKKVFTLFQRFFLALKCLAKGNIDAFNIKKFSLFSKNLLLPSLAGTIKKKIEADFFIAHFGPSGVLANSLRNIGCLDGKLITVFHGNDLSAKELLFKYQEAYQTLFLEGDYFLPISKLWQNKLIELGCSSDKISVIRMGIKVDEFPFERRNFDNAKLKIVSVCRLTEKKGIQYSILACKILRDQGFSFTYKIVGYGELTKPLQRLIENNGLENHVSIVGFQPQIEVKKILKESNVFLLPSVTAEDGDMEGIPVALMEAMASGLPVVSTYHSGIPELISDGKTGWLCPEKDAECIASALSKIISSGYNVYNIVNAARIQIEDNFNQNNEYTKMASLLESLR</sequence>
<dbReference type="Gene3D" id="3.40.50.2000">
    <property type="entry name" value="Glycogen Phosphorylase B"/>
    <property type="match status" value="2"/>
</dbReference>
<dbReference type="InterPro" id="IPR001296">
    <property type="entry name" value="Glyco_trans_1"/>
</dbReference>
<proteinExistence type="inferred from homology"/>
<evidence type="ECO:0000256" key="2">
    <source>
        <dbReference type="ARBA" id="ARBA00022676"/>
    </source>
</evidence>
<name>A0A1C3T0C8_KLEPN</name>
<gene>
    <name evidence="5" type="primary">wbaZ</name>
    <name evidence="5" type="synonym">KL148_00012</name>
</gene>
<dbReference type="GO" id="GO:0016757">
    <property type="term" value="F:glycosyltransferase activity"/>
    <property type="evidence" value="ECO:0007669"/>
    <property type="project" value="UniProtKB-KW"/>
</dbReference>